<protein>
    <submittedName>
        <fullName evidence="1">13294_t:CDS:1</fullName>
    </submittedName>
</protein>
<accession>A0A9N9KCS1</accession>
<dbReference type="Proteomes" id="UP000789759">
    <property type="component" value="Unassembled WGS sequence"/>
</dbReference>
<reference evidence="1" key="1">
    <citation type="submission" date="2021-06" db="EMBL/GenBank/DDBJ databases">
        <authorList>
            <person name="Kallberg Y."/>
            <person name="Tangrot J."/>
            <person name="Rosling A."/>
        </authorList>
    </citation>
    <scope>NUCLEOTIDE SEQUENCE</scope>
    <source>
        <strain evidence="1">FL966</strain>
    </source>
</reference>
<dbReference type="EMBL" id="CAJVQA010053007">
    <property type="protein sequence ID" value="CAG8823468.1"/>
    <property type="molecule type" value="Genomic_DNA"/>
</dbReference>
<evidence type="ECO:0000313" key="1">
    <source>
        <dbReference type="EMBL" id="CAG8823468.1"/>
    </source>
</evidence>
<keyword evidence="2" id="KW-1185">Reference proteome</keyword>
<feature type="non-terminal residue" evidence="1">
    <location>
        <position position="1"/>
    </location>
</feature>
<feature type="non-terminal residue" evidence="1">
    <location>
        <position position="116"/>
    </location>
</feature>
<proteinExistence type="predicted"/>
<gene>
    <name evidence="1" type="ORF">CPELLU_LOCUS19910</name>
</gene>
<dbReference type="OrthoDB" id="6718656at2759"/>
<organism evidence="1 2">
    <name type="scientific">Cetraspora pellucida</name>
    <dbReference type="NCBI Taxonomy" id="1433469"/>
    <lineage>
        <taxon>Eukaryota</taxon>
        <taxon>Fungi</taxon>
        <taxon>Fungi incertae sedis</taxon>
        <taxon>Mucoromycota</taxon>
        <taxon>Glomeromycotina</taxon>
        <taxon>Glomeromycetes</taxon>
        <taxon>Diversisporales</taxon>
        <taxon>Gigasporaceae</taxon>
        <taxon>Cetraspora</taxon>
    </lineage>
</organism>
<comment type="caution">
    <text evidence="1">The sequence shown here is derived from an EMBL/GenBank/DDBJ whole genome shotgun (WGS) entry which is preliminary data.</text>
</comment>
<name>A0A9N9KCS1_9GLOM</name>
<evidence type="ECO:0000313" key="2">
    <source>
        <dbReference type="Proteomes" id="UP000789759"/>
    </source>
</evidence>
<sequence length="116" mass="13324">RKVVSYPKKLSKKLCRSNTLSNKPPLLCGNKDIDTFIQDTKSRKQHCDDFVEWIPYSDINIDKTSIAKGLYSEIFVGKWEPLKQGEVVNHKESTNIDIVLKVLAESKNSKPEFLKE</sequence>
<dbReference type="AlphaFoldDB" id="A0A9N9KCS1"/>